<feature type="region of interest" description="Disordered" evidence="7">
    <location>
        <begin position="623"/>
        <end position="656"/>
    </location>
</feature>
<dbReference type="PANTHER" id="PTHR32468:SF0">
    <property type="entry name" value="K(+)_H(+) ANTIPORTER 1"/>
    <property type="match status" value="1"/>
</dbReference>
<dbReference type="OrthoDB" id="2687058at2759"/>
<dbReference type="STRING" id="763406.A0A1E3NI59"/>
<dbReference type="GO" id="GO:0015386">
    <property type="term" value="F:potassium:proton antiporter activity"/>
    <property type="evidence" value="ECO:0007669"/>
    <property type="project" value="EnsemblFungi"/>
</dbReference>
<name>A0A1E3NI59_9ASCO</name>
<dbReference type="EMBL" id="KV454004">
    <property type="protein sequence ID" value="ODQ45804.1"/>
    <property type="molecule type" value="Genomic_DNA"/>
</dbReference>
<gene>
    <name evidence="10" type="ORF">PICMEDRAFT_73303</name>
</gene>
<keyword evidence="6 8" id="KW-0472">Membrane</keyword>
<feature type="transmembrane region" description="Helical" evidence="8">
    <location>
        <begin position="343"/>
        <end position="364"/>
    </location>
</feature>
<evidence type="ECO:0000256" key="6">
    <source>
        <dbReference type="ARBA" id="ARBA00023136"/>
    </source>
</evidence>
<sequence>MAGSTSGIIAGMNPLEYNSSSPYTIFFFQLIVILTFSQLLYIPLSKIKQPRVLAEVLTGIVLSHTALGRIPNFTEYVFPEGSRPGLTLVANIGICLLMFIVGCEVDVKFIKKHIITALSVGIFNMAVPFGLGCACAVGLWNDYRVHVEELPKIKFTTFMVFIATAMCITAFPVLVRILTELRLVKDRVGTVVLAAGITNDLLGWILLALSITLANASQSIVTLYIVLVAIAWCLFICFPVRIALHFVLKNVMKEFDNPNSPSRSAMLILLLMMFASSFFTDIIGVHPIFGAFIVGTIVPRENNYMISLTSRIEDLVNIIFIPVYFAVAGLDVDLGLLNRGLDWGWAIGLIGVAMVGKIFGGTIAAKLRGLYWRESATVGVLMSCKGIVEIVVLQVGLNAKIISKKTYSMFIFMALATTFFTTPLTLYSYPSSYREKVQTWLAEKEKMGSKDTTAGPADAENDTANVTKNAKIDKIILSVENVESVSNGLLLLDIFLEILKVPVHAINLKTLTERTADLLHASMMDDMTPDHSFNSLNSILSIFKIFCHFNKIPFTSEILYSLPESYIQTLLDNPSFSSDDLLILPISRRQFSVEFLSDMIRESKRESKEYNFHKAIFISNTQELSTKPESENENDNEHKNIKKDVDNEKSKESSNIETKSYFSEDTILNASSLLISTVTLYISNPELTDQDRLGMKLFDILMRRKDLIIANVVLTNIENESETYDIISSWLSSDEETFRNVHLSLETNKSLAEPVPSVKSANLDSLVIVSADYNLELVTSLVETHKKVFVLF</sequence>
<feature type="transmembrane region" description="Helical" evidence="8">
    <location>
        <begin position="318"/>
        <end position="336"/>
    </location>
</feature>
<feature type="transmembrane region" description="Helical" evidence="8">
    <location>
        <begin position="265"/>
        <end position="298"/>
    </location>
</feature>
<dbReference type="RefSeq" id="XP_019016917.1">
    <property type="nucleotide sequence ID" value="XM_019164441.1"/>
</dbReference>
<evidence type="ECO:0000259" key="9">
    <source>
        <dbReference type="Pfam" id="PF00999"/>
    </source>
</evidence>
<feature type="transmembrane region" description="Helical" evidence="8">
    <location>
        <begin position="220"/>
        <end position="244"/>
    </location>
</feature>
<keyword evidence="5" id="KW-0406">Ion transport</keyword>
<evidence type="ECO:0000313" key="11">
    <source>
        <dbReference type="Proteomes" id="UP000094455"/>
    </source>
</evidence>
<dbReference type="GeneID" id="30181128"/>
<reference evidence="10 11" key="1">
    <citation type="journal article" date="2016" name="Proc. Natl. Acad. Sci. U.S.A.">
        <title>Comparative genomics of biotechnologically important yeasts.</title>
        <authorList>
            <person name="Riley R."/>
            <person name="Haridas S."/>
            <person name="Wolfe K.H."/>
            <person name="Lopes M.R."/>
            <person name="Hittinger C.T."/>
            <person name="Goeker M."/>
            <person name="Salamov A.A."/>
            <person name="Wisecaver J.H."/>
            <person name="Long T.M."/>
            <person name="Calvey C.H."/>
            <person name="Aerts A.L."/>
            <person name="Barry K.W."/>
            <person name="Choi C."/>
            <person name="Clum A."/>
            <person name="Coughlan A.Y."/>
            <person name="Deshpande S."/>
            <person name="Douglass A.P."/>
            <person name="Hanson S.J."/>
            <person name="Klenk H.-P."/>
            <person name="LaButti K.M."/>
            <person name="Lapidus A."/>
            <person name="Lindquist E.A."/>
            <person name="Lipzen A.M."/>
            <person name="Meier-Kolthoff J.P."/>
            <person name="Ohm R.A."/>
            <person name="Otillar R.P."/>
            <person name="Pangilinan J.L."/>
            <person name="Peng Y."/>
            <person name="Rokas A."/>
            <person name="Rosa C.A."/>
            <person name="Scheuner C."/>
            <person name="Sibirny A.A."/>
            <person name="Slot J.C."/>
            <person name="Stielow J.B."/>
            <person name="Sun H."/>
            <person name="Kurtzman C.P."/>
            <person name="Blackwell M."/>
            <person name="Grigoriev I.V."/>
            <person name="Jeffries T.W."/>
        </authorList>
    </citation>
    <scope>NUCLEOTIDE SEQUENCE [LARGE SCALE GENOMIC DNA]</scope>
    <source>
        <strain evidence="10 11">NRRL Y-2026</strain>
    </source>
</reference>
<dbReference type="Gene3D" id="1.20.1530.20">
    <property type="match status" value="1"/>
</dbReference>
<dbReference type="AlphaFoldDB" id="A0A1E3NI59"/>
<feature type="compositionally biased region" description="Basic and acidic residues" evidence="7">
    <location>
        <begin position="626"/>
        <end position="654"/>
    </location>
</feature>
<keyword evidence="4 8" id="KW-1133">Transmembrane helix</keyword>
<evidence type="ECO:0000256" key="1">
    <source>
        <dbReference type="ARBA" id="ARBA00004141"/>
    </source>
</evidence>
<feature type="transmembrane region" description="Helical" evidence="8">
    <location>
        <begin position="376"/>
        <end position="397"/>
    </location>
</feature>
<feature type="transmembrane region" description="Helical" evidence="8">
    <location>
        <begin position="409"/>
        <end position="429"/>
    </location>
</feature>
<proteinExistence type="predicted"/>
<keyword evidence="3 8" id="KW-0812">Transmembrane</keyword>
<evidence type="ECO:0000256" key="5">
    <source>
        <dbReference type="ARBA" id="ARBA00023065"/>
    </source>
</evidence>
<evidence type="ECO:0000256" key="8">
    <source>
        <dbReference type="SAM" id="Phobius"/>
    </source>
</evidence>
<dbReference type="InterPro" id="IPR038770">
    <property type="entry name" value="Na+/solute_symporter_sf"/>
</dbReference>
<evidence type="ECO:0000256" key="2">
    <source>
        <dbReference type="ARBA" id="ARBA00022448"/>
    </source>
</evidence>
<dbReference type="GO" id="GO:0016020">
    <property type="term" value="C:membrane"/>
    <property type="evidence" value="ECO:0007669"/>
    <property type="project" value="UniProtKB-SubCell"/>
</dbReference>
<feature type="transmembrane region" description="Helical" evidence="8">
    <location>
        <begin position="191"/>
        <end position="214"/>
    </location>
</feature>
<dbReference type="GO" id="GO:0005794">
    <property type="term" value="C:Golgi apparatus"/>
    <property type="evidence" value="ECO:0007669"/>
    <property type="project" value="EnsemblFungi"/>
</dbReference>
<dbReference type="PANTHER" id="PTHR32468">
    <property type="entry name" value="CATION/H + ANTIPORTER"/>
    <property type="match status" value="1"/>
</dbReference>
<organism evidence="10 11">
    <name type="scientific">Pichia membranifaciens NRRL Y-2026</name>
    <dbReference type="NCBI Taxonomy" id="763406"/>
    <lineage>
        <taxon>Eukaryota</taxon>
        <taxon>Fungi</taxon>
        <taxon>Dikarya</taxon>
        <taxon>Ascomycota</taxon>
        <taxon>Saccharomycotina</taxon>
        <taxon>Pichiomycetes</taxon>
        <taxon>Pichiales</taxon>
        <taxon>Pichiaceae</taxon>
        <taxon>Pichia</taxon>
    </lineage>
</organism>
<dbReference type="InterPro" id="IPR050794">
    <property type="entry name" value="CPA2_transporter"/>
</dbReference>
<feature type="domain" description="Cation/H+ exchanger transmembrane" evidence="9">
    <location>
        <begin position="34"/>
        <end position="422"/>
    </location>
</feature>
<dbReference type="Pfam" id="PF00999">
    <property type="entry name" value="Na_H_Exchanger"/>
    <property type="match status" value="1"/>
</dbReference>
<dbReference type="InterPro" id="IPR006153">
    <property type="entry name" value="Cation/H_exchanger_TM"/>
</dbReference>
<keyword evidence="11" id="KW-1185">Reference proteome</keyword>
<protein>
    <recommendedName>
        <fullName evidence="9">Cation/H+ exchanger transmembrane domain-containing protein</fullName>
    </recommendedName>
</protein>
<evidence type="ECO:0000313" key="10">
    <source>
        <dbReference type="EMBL" id="ODQ45804.1"/>
    </source>
</evidence>
<feature type="transmembrane region" description="Helical" evidence="8">
    <location>
        <begin position="52"/>
        <end position="70"/>
    </location>
</feature>
<accession>A0A1E3NI59</accession>
<evidence type="ECO:0000256" key="3">
    <source>
        <dbReference type="ARBA" id="ARBA00022692"/>
    </source>
</evidence>
<evidence type="ECO:0000256" key="7">
    <source>
        <dbReference type="SAM" id="MobiDB-lite"/>
    </source>
</evidence>
<evidence type="ECO:0000256" key="4">
    <source>
        <dbReference type="ARBA" id="ARBA00022989"/>
    </source>
</evidence>
<feature type="transmembrane region" description="Helical" evidence="8">
    <location>
        <begin position="20"/>
        <end position="40"/>
    </location>
</feature>
<comment type="subcellular location">
    <subcellularLocation>
        <location evidence="1">Membrane</location>
        <topology evidence="1">Multi-pass membrane protein</topology>
    </subcellularLocation>
</comment>
<keyword evidence="2" id="KW-0813">Transport</keyword>
<dbReference type="Proteomes" id="UP000094455">
    <property type="component" value="Unassembled WGS sequence"/>
</dbReference>
<feature type="transmembrane region" description="Helical" evidence="8">
    <location>
        <begin position="114"/>
        <end position="140"/>
    </location>
</feature>
<feature type="transmembrane region" description="Helical" evidence="8">
    <location>
        <begin position="82"/>
        <end position="102"/>
    </location>
</feature>
<feature type="transmembrane region" description="Helical" evidence="8">
    <location>
        <begin position="160"/>
        <end position="179"/>
    </location>
</feature>